<protein>
    <recommendedName>
        <fullName evidence="3">BspA family leucine-rich repeat surface protein</fullName>
    </recommendedName>
</protein>
<name>A0A837P7W8_LACPN</name>
<dbReference type="Pfam" id="PF03382">
    <property type="entry name" value="DUF285"/>
    <property type="match status" value="1"/>
</dbReference>
<evidence type="ECO:0000313" key="2">
    <source>
        <dbReference type="Proteomes" id="UP000050511"/>
    </source>
</evidence>
<dbReference type="EMBL" id="LKLZ01000003">
    <property type="protein sequence ID" value="KPN43240.1"/>
    <property type="molecule type" value="Genomic_DNA"/>
</dbReference>
<dbReference type="Proteomes" id="UP000050511">
    <property type="component" value="Unassembled WGS sequence"/>
</dbReference>
<dbReference type="InterPro" id="IPR005046">
    <property type="entry name" value="DUF285"/>
</dbReference>
<evidence type="ECO:0000313" key="1">
    <source>
        <dbReference type="EMBL" id="KPN43240.1"/>
    </source>
</evidence>
<sequence>MSSNSNLVESKVTTKSDQVVALKTKAAIQPKAVQGETGTWGTVDWTYDNSTDTYTFGGGIAGTSGAPWPQSSNLIFTDKVTLPTDCSNLFFGIQSIKGETCLDTSQITNMYSMFRTAKVTNLDLSYFDTSKVTNMNCMFDSCNSLTNLDLSNFDTSEVTDMSNMLKNLIGLRKLFWDKYGFYQLMQISPIL</sequence>
<evidence type="ECO:0008006" key="3">
    <source>
        <dbReference type="Google" id="ProtNLM"/>
    </source>
</evidence>
<organism evidence="1 2">
    <name type="scientific">Lactiplantibacillus plantarum WJL</name>
    <dbReference type="NCBI Taxonomy" id="1350466"/>
    <lineage>
        <taxon>Bacteria</taxon>
        <taxon>Bacillati</taxon>
        <taxon>Bacillota</taxon>
        <taxon>Bacilli</taxon>
        <taxon>Lactobacillales</taxon>
        <taxon>Lactobacillaceae</taxon>
        <taxon>Lactiplantibacillus</taxon>
    </lineage>
</organism>
<comment type="caution">
    <text evidence="1">The sequence shown here is derived from an EMBL/GenBank/DDBJ whole genome shotgun (WGS) entry which is preliminary data.</text>
</comment>
<dbReference type="RefSeq" id="WP_003642866.1">
    <property type="nucleotide sequence ID" value="NZ_AUTE01000063.1"/>
</dbReference>
<reference evidence="1 2" key="1">
    <citation type="submission" date="2015-10" db="EMBL/GenBank/DDBJ databases">
        <title>Resequencing of Lactobacillus plantarum WJL strain genome.</title>
        <authorList>
            <person name="Martino M.E."/>
        </authorList>
    </citation>
    <scope>NUCLEOTIDE SEQUENCE [LARGE SCALE GENOMIC DNA]</scope>
    <source>
        <strain evidence="1 2">WJL</strain>
    </source>
</reference>
<gene>
    <name evidence="1" type="ORF">WJL_0313</name>
</gene>
<dbReference type="NCBIfam" id="TIGR02167">
    <property type="entry name" value="Liste_lipo_26"/>
    <property type="match status" value="2"/>
</dbReference>
<dbReference type="InterPro" id="IPR032675">
    <property type="entry name" value="LRR_dom_sf"/>
</dbReference>
<accession>A0A837P7W8</accession>
<dbReference type="AlphaFoldDB" id="A0A837P7W8"/>
<dbReference type="Gene3D" id="3.80.10.10">
    <property type="entry name" value="Ribonuclease Inhibitor"/>
    <property type="match status" value="1"/>
</dbReference>
<dbReference type="InterPro" id="IPR011889">
    <property type="entry name" value="Liste_lipo_26"/>
</dbReference>
<proteinExistence type="predicted"/>